<accession>A0A8X7VQX6</accession>
<dbReference type="AlphaFoldDB" id="A0A8X7VQX6"/>
<comment type="caution">
    <text evidence="1">The sequence shown here is derived from an EMBL/GenBank/DDBJ whole genome shotgun (WGS) entry which is preliminary data.</text>
</comment>
<gene>
    <name evidence="1" type="ORF">Bca52824_019505</name>
</gene>
<proteinExistence type="predicted"/>
<name>A0A8X7VQX6_BRACI</name>
<dbReference type="Proteomes" id="UP000886595">
    <property type="component" value="Unassembled WGS sequence"/>
</dbReference>
<dbReference type="EMBL" id="JAAMPC010000004">
    <property type="protein sequence ID" value="KAG2316383.1"/>
    <property type="molecule type" value="Genomic_DNA"/>
</dbReference>
<evidence type="ECO:0000313" key="2">
    <source>
        <dbReference type="Proteomes" id="UP000886595"/>
    </source>
</evidence>
<reference evidence="1 2" key="1">
    <citation type="submission" date="2020-02" db="EMBL/GenBank/DDBJ databases">
        <authorList>
            <person name="Ma Q."/>
            <person name="Huang Y."/>
            <person name="Song X."/>
            <person name="Pei D."/>
        </authorList>
    </citation>
    <scope>NUCLEOTIDE SEQUENCE [LARGE SCALE GENOMIC DNA]</scope>
    <source>
        <strain evidence="1">Sxm20200214</strain>
        <tissue evidence="1">Leaf</tissue>
    </source>
</reference>
<evidence type="ECO:0000313" key="1">
    <source>
        <dbReference type="EMBL" id="KAG2316383.1"/>
    </source>
</evidence>
<organism evidence="1 2">
    <name type="scientific">Brassica carinata</name>
    <name type="common">Ethiopian mustard</name>
    <name type="synonym">Abyssinian cabbage</name>
    <dbReference type="NCBI Taxonomy" id="52824"/>
    <lineage>
        <taxon>Eukaryota</taxon>
        <taxon>Viridiplantae</taxon>
        <taxon>Streptophyta</taxon>
        <taxon>Embryophyta</taxon>
        <taxon>Tracheophyta</taxon>
        <taxon>Spermatophyta</taxon>
        <taxon>Magnoliopsida</taxon>
        <taxon>eudicotyledons</taxon>
        <taxon>Gunneridae</taxon>
        <taxon>Pentapetalae</taxon>
        <taxon>rosids</taxon>
        <taxon>malvids</taxon>
        <taxon>Brassicales</taxon>
        <taxon>Brassicaceae</taxon>
        <taxon>Brassiceae</taxon>
        <taxon>Brassica</taxon>
    </lineage>
</organism>
<sequence length="99" mass="11494">MKKLVMEKDQPELKKEFGDYFIPSTDHEEYSSQAKTSPVRGVTRDVQRIYFLGHIGSWRPPDDLMKFLFLLGEPIHSSMKPKSDLHAKMSRKAYGHVLD</sequence>
<keyword evidence="2" id="KW-1185">Reference proteome</keyword>
<protein>
    <submittedName>
        <fullName evidence="1">Uncharacterized protein</fullName>
    </submittedName>
</protein>